<proteinExistence type="predicted"/>
<reference evidence="1 2" key="1">
    <citation type="submission" date="2024-06" db="EMBL/GenBank/DDBJ databases">
        <title>Sorghum-associated microbial communities from plants grown in Nebraska, USA.</title>
        <authorList>
            <person name="Schachtman D."/>
        </authorList>
    </citation>
    <scope>NUCLEOTIDE SEQUENCE [LARGE SCALE GENOMIC DNA]</scope>
    <source>
        <strain evidence="1 2">736</strain>
    </source>
</reference>
<comment type="caution">
    <text evidence="1">The sequence shown here is derived from an EMBL/GenBank/DDBJ whole genome shotgun (WGS) entry which is preliminary data.</text>
</comment>
<gene>
    <name evidence="1" type="ORF">ABIA69_002187</name>
</gene>
<dbReference type="Proteomes" id="UP001549363">
    <property type="component" value="Unassembled WGS sequence"/>
</dbReference>
<dbReference type="RefSeq" id="WP_354471804.1">
    <property type="nucleotide sequence ID" value="NZ_JBEPSB010000008.1"/>
</dbReference>
<organism evidence="1 2">
    <name type="scientific">Lysinibacillus parviboronicapiens</name>
    <dbReference type="NCBI Taxonomy" id="436516"/>
    <lineage>
        <taxon>Bacteria</taxon>
        <taxon>Bacillati</taxon>
        <taxon>Bacillota</taxon>
        <taxon>Bacilli</taxon>
        <taxon>Bacillales</taxon>
        <taxon>Bacillaceae</taxon>
        <taxon>Lysinibacillus</taxon>
    </lineage>
</organism>
<sequence length="72" mass="8270">MKRFWLYLPDKNDSLEITTANNKFSLFESSNEKVYTIDTGTYSIQMLVDKLVSKGLDAKVNHLKTQSSLCCF</sequence>
<evidence type="ECO:0000313" key="1">
    <source>
        <dbReference type="EMBL" id="MET4561042.1"/>
    </source>
</evidence>
<protein>
    <submittedName>
        <fullName evidence="1">Uncharacterized protein</fullName>
    </submittedName>
</protein>
<keyword evidence="2" id="KW-1185">Reference proteome</keyword>
<dbReference type="EMBL" id="JBEPSB010000008">
    <property type="protein sequence ID" value="MET4561042.1"/>
    <property type="molecule type" value="Genomic_DNA"/>
</dbReference>
<evidence type="ECO:0000313" key="2">
    <source>
        <dbReference type="Proteomes" id="UP001549363"/>
    </source>
</evidence>
<name>A0ABV2PJB1_9BACI</name>
<accession>A0ABV2PJB1</accession>